<keyword evidence="3" id="KW-1185">Reference proteome</keyword>
<organism evidence="2 3">
    <name type="scientific">Mucilaginibacter hurinus</name>
    <dbReference type="NCBI Taxonomy" id="2201324"/>
    <lineage>
        <taxon>Bacteria</taxon>
        <taxon>Pseudomonadati</taxon>
        <taxon>Bacteroidota</taxon>
        <taxon>Sphingobacteriia</taxon>
        <taxon>Sphingobacteriales</taxon>
        <taxon>Sphingobacteriaceae</taxon>
        <taxon>Mucilaginibacter</taxon>
    </lineage>
</organism>
<proteinExistence type="predicted"/>
<dbReference type="Gene3D" id="3.20.20.150">
    <property type="entry name" value="Divalent-metal-dependent TIM barrel enzymes"/>
    <property type="match status" value="1"/>
</dbReference>
<gene>
    <name evidence="2" type="ORF">DJ568_09350</name>
</gene>
<feature type="domain" description="Xylose isomerase-like TIM barrel" evidence="1">
    <location>
        <begin position="56"/>
        <end position="302"/>
    </location>
</feature>
<name>A0A367GRM8_9SPHI</name>
<dbReference type="PANTHER" id="PTHR12110:SF41">
    <property type="entry name" value="INOSOSE DEHYDRATASE"/>
    <property type="match status" value="1"/>
</dbReference>
<dbReference type="PROSITE" id="PS51318">
    <property type="entry name" value="TAT"/>
    <property type="match status" value="1"/>
</dbReference>
<dbReference type="AlphaFoldDB" id="A0A367GRM8"/>
<dbReference type="OrthoDB" id="9798407at2"/>
<dbReference type="Pfam" id="PF01261">
    <property type="entry name" value="AP_endonuc_2"/>
    <property type="match status" value="1"/>
</dbReference>
<protein>
    <submittedName>
        <fullName evidence="2">Sugar phosphate isomerase/epimerase</fullName>
    </submittedName>
</protein>
<sequence length="305" mass="34380">MQNSRRIFLKNTALLATTAAVMPHQLLAESKKLQRIVLQLYSVRDDMQKDTKGTLKKIADLGYSQVEHAGYNDRKFYGFSVKEFKTILNDLDLKMPSGHTGLNRQHWNTATNDFTDAWKHTVEDAAELGQRFVLSPSLGYGVDMTAESVKPLMDQYNKSGELCKKYGMKFGYHNHEFEFTSKIGDMPLFDYMLQNTDPALVTYQLDMGNMYAVGAKALDYINKYPGRFELLHVKDAIRVDAPADAKPKYESCVLGKGEVPLQQILKAAKKVGGTTHLVVEQESYQGLAPIASVGLDLKMMKKWGY</sequence>
<keyword evidence="2" id="KW-0413">Isomerase</keyword>
<dbReference type="SUPFAM" id="SSF51658">
    <property type="entry name" value="Xylose isomerase-like"/>
    <property type="match status" value="1"/>
</dbReference>
<dbReference type="PANTHER" id="PTHR12110">
    <property type="entry name" value="HYDROXYPYRUVATE ISOMERASE"/>
    <property type="match status" value="1"/>
</dbReference>
<dbReference type="Proteomes" id="UP000253209">
    <property type="component" value="Unassembled WGS sequence"/>
</dbReference>
<evidence type="ECO:0000313" key="2">
    <source>
        <dbReference type="EMBL" id="RCH55373.1"/>
    </source>
</evidence>
<dbReference type="InterPro" id="IPR013022">
    <property type="entry name" value="Xyl_isomerase-like_TIM-brl"/>
</dbReference>
<dbReference type="EMBL" id="QGDC01000004">
    <property type="protein sequence ID" value="RCH55373.1"/>
    <property type="molecule type" value="Genomic_DNA"/>
</dbReference>
<dbReference type="InterPro" id="IPR050312">
    <property type="entry name" value="IolE/XylAMocC-like"/>
</dbReference>
<reference evidence="2 3" key="1">
    <citation type="submission" date="2018-05" db="EMBL/GenBank/DDBJ databases">
        <title>Mucilaginibacter hurinus sp. nov., isolated from briquette warehouse soil.</title>
        <authorList>
            <person name="Choi L."/>
        </authorList>
    </citation>
    <scope>NUCLEOTIDE SEQUENCE [LARGE SCALE GENOMIC DNA]</scope>
    <source>
        <strain evidence="2 3">ZR32</strain>
    </source>
</reference>
<evidence type="ECO:0000259" key="1">
    <source>
        <dbReference type="Pfam" id="PF01261"/>
    </source>
</evidence>
<accession>A0A367GRM8</accession>
<comment type="caution">
    <text evidence="2">The sequence shown here is derived from an EMBL/GenBank/DDBJ whole genome shotgun (WGS) entry which is preliminary data.</text>
</comment>
<dbReference type="InterPro" id="IPR006311">
    <property type="entry name" value="TAT_signal"/>
</dbReference>
<dbReference type="InterPro" id="IPR036237">
    <property type="entry name" value="Xyl_isomerase-like_sf"/>
</dbReference>
<dbReference type="GO" id="GO:0016853">
    <property type="term" value="F:isomerase activity"/>
    <property type="evidence" value="ECO:0007669"/>
    <property type="project" value="UniProtKB-KW"/>
</dbReference>
<evidence type="ECO:0000313" key="3">
    <source>
        <dbReference type="Proteomes" id="UP000253209"/>
    </source>
</evidence>
<dbReference type="RefSeq" id="WP_114004995.1">
    <property type="nucleotide sequence ID" value="NZ_QGDC01000004.1"/>
</dbReference>